<accession>A0ABM5LPG4</accession>
<dbReference type="RefSeq" id="WP_013150150.1">
    <property type="nucleotide sequence ID" value="NC_014209.1"/>
</dbReference>
<protein>
    <submittedName>
        <fullName evidence="1">Uncharacterized protein</fullName>
    </submittedName>
</protein>
<proteinExistence type="predicted"/>
<evidence type="ECO:0000313" key="2">
    <source>
        <dbReference type="Proteomes" id="UP000002064"/>
    </source>
</evidence>
<name>A0ABM5LPG4_THEM3</name>
<evidence type="ECO:0000313" key="1">
    <source>
        <dbReference type="EMBL" id="ADH60666.1"/>
    </source>
</evidence>
<organism evidence="1 2">
    <name type="scientific">Thermoanaerobacter mathranii subsp. mathranii (strain DSM 11426 / CCUG 53645 / CIP 108742 / A3)</name>
    <dbReference type="NCBI Taxonomy" id="583358"/>
    <lineage>
        <taxon>Bacteria</taxon>
        <taxon>Bacillati</taxon>
        <taxon>Bacillota</taxon>
        <taxon>Clostridia</taxon>
        <taxon>Thermoanaerobacterales</taxon>
        <taxon>Thermoanaerobacteraceae</taxon>
        <taxon>Thermoanaerobacter</taxon>
    </lineage>
</organism>
<dbReference type="EMBL" id="CP002032">
    <property type="protein sequence ID" value="ADH60666.1"/>
    <property type="molecule type" value="Genomic_DNA"/>
</dbReference>
<gene>
    <name evidence="1" type="ordered locus">Tmath_0931</name>
</gene>
<dbReference type="Proteomes" id="UP000002064">
    <property type="component" value="Chromosome"/>
</dbReference>
<keyword evidence="2" id="KW-1185">Reference proteome</keyword>
<reference evidence="1 2" key="1">
    <citation type="submission" date="2010-05" db="EMBL/GenBank/DDBJ databases">
        <title>Complete sequence of Thermoanaerobacter mathranii subsp. mathranii mathranii str. A3.</title>
        <authorList>
            <consortium name="US DOE Joint Genome Institute"/>
            <person name="Lucas S."/>
            <person name="Copeland A."/>
            <person name="Lapidus A."/>
            <person name="Cheng J.-F."/>
            <person name="Bruce D."/>
            <person name="Goodwin L."/>
            <person name="Pitluck S."/>
            <person name="Held B."/>
            <person name="Detter J.C."/>
            <person name="Han C."/>
            <person name="Tapia R."/>
            <person name="Land M."/>
            <person name="Hauser L."/>
            <person name="Kyrpides N."/>
            <person name="Mikhailova N."/>
            <person name="Zhou J."/>
            <person name="Hemme C."/>
            <person name="Woyke T."/>
        </authorList>
    </citation>
    <scope>NUCLEOTIDE SEQUENCE [LARGE SCALE GENOMIC DNA]</scope>
    <source>
        <strain evidence="1 2">A3</strain>
    </source>
</reference>
<sequence>MRLTRTKERKKQIRKKRLVIFALLLYIVIMMIGLVIADSSFNEITTGVRKVNIFGVYSNKEKIIVKIFGKESVIDIGRLSQYCKDRFLK</sequence>